<dbReference type="GO" id="GO:0004722">
    <property type="term" value="F:protein serine/threonine phosphatase activity"/>
    <property type="evidence" value="ECO:0007669"/>
    <property type="project" value="UniProtKB-EC"/>
</dbReference>
<dbReference type="GO" id="GO:0008330">
    <property type="term" value="F:protein tyrosine/threonine phosphatase activity"/>
    <property type="evidence" value="ECO:0007669"/>
    <property type="project" value="TreeGrafter"/>
</dbReference>
<dbReference type="GO" id="GO:0003677">
    <property type="term" value="F:DNA binding"/>
    <property type="evidence" value="ECO:0007669"/>
    <property type="project" value="UniProtKB-UniRule"/>
</dbReference>
<feature type="compositionally biased region" description="Polar residues" evidence="8">
    <location>
        <begin position="845"/>
        <end position="863"/>
    </location>
</feature>
<dbReference type="InterPro" id="IPR009071">
    <property type="entry name" value="HMG_box_dom"/>
</dbReference>
<dbReference type="PANTHER" id="PTHR10159">
    <property type="entry name" value="DUAL SPECIFICITY PROTEIN PHOSPHATASE"/>
    <property type="match status" value="1"/>
</dbReference>
<feature type="compositionally biased region" description="Low complexity" evidence="8">
    <location>
        <begin position="333"/>
        <end position="357"/>
    </location>
</feature>
<dbReference type="PROSITE" id="PS00383">
    <property type="entry name" value="TYR_PHOSPHATASE_1"/>
    <property type="match status" value="1"/>
</dbReference>
<organism evidence="11 12">
    <name type="scientific">Acanthamoeba castellanii (strain ATCC 30010 / Neff)</name>
    <dbReference type="NCBI Taxonomy" id="1257118"/>
    <lineage>
        <taxon>Eukaryota</taxon>
        <taxon>Amoebozoa</taxon>
        <taxon>Discosea</taxon>
        <taxon>Longamoebia</taxon>
        <taxon>Centramoebida</taxon>
        <taxon>Acanthamoebidae</taxon>
        <taxon>Acanthamoeba</taxon>
    </lineage>
</organism>
<dbReference type="EC" id="3.1.3.48" evidence="2"/>
<feature type="region of interest" description="Disordered" evidence="8">
    <location>
        <begin position="796"/>
        <end position="873"/>
    </location>
</feature>
<dbReference type="GO" id="GO:0005737">
    <property type="term" value="C:cytoplasm"/>
    <property type="evidence" value="ECO:0007669"/>
    <property type="project" value="TreeGrafter"/>
</dbReference>
<feature type="compositionally biased region" description="Basic residues" evidence="8">
    <location>
        <begin position="1040"/>
        <end position="1072"/>
    </location>
</feature>
<feature type="region of interest" description="Disordered" evidence="8">
    <location>
        <begin position="629"/>
        <end position="688"/>
    </location>
</feature>
<keyword evidence="3" id="KW-0378">Hydrolase</keyword>
<feature type="compositionally biased region" description="Basic and acidic residues" evidence="8">
    <location>
        <begin position="153"/>
        <end position="165"/>
    </location>
</feature>
<keyword evidence="7" id="KW-0175">Coiled coil</keyword>
<dbReference type="GO" id="GO:0017017">
    <property type="term" value="F:MAP kinase tyrosine/serine/threonine phosphatase activity"/>
    <property type="evidence" value="ECO:0007669"/>
    <property type="project" value="TreeGrafter"/>
</dbReference>
<keyword evidence="6" id="KW-0539">Nucleus</keyword>
<comment type="similarity">
    <text evidence="1">Belongs to the protein-tyrosine phosphatase family. Non-receptor class dual specificity subfamily.</text>
</comment>
<evidence type="ECO:0000313" key="12">
    <source>
        <dbReference type="Proteomes" id="UP000011083"/>
    </source>
</evidence>
<evidence type="ECO:0000259" key="10">
    <source>
        <dbReference type="PROSITE" id="PS50118"/>
    </source>
</evidence>
<evidence type="ECO:0000256" key="7">
    <source>
        <dbReference type="SAM" id="Coils"/>
    </source>
</evidence>
<reference evidence="11 12" key="1">
    <citation type="journal article" date="2013" name="Genome Biol.">
        <title>Genome of Acanthamoeba castellanii highlights extensive lateral gene transfer and early evolution of tyrosine kinase signaling.</title>
        <authorList>
            <person name="Clarke M."/>
            <person name="Lohan A.J."/>
            <person name="Liu B."/>
            <person name="Lagkouvardos I."/>
            <person name="Roy S."/>
            <person name="Zafar N."/>
            <person name="Bertelli C."/>
            <person name="Schilde C."/>
            <person name="Kianianmomeni A."/>
            <person name="Burglin T.R."/>
            <person name="Frech C."/>
            <person name="Turcotte B."/>
            <person name="Kopec K.O."/>
            <person name="Synnott J.M."/>
            <person name="Choo C."/>
            <person name="Paponov I."/>
            <person name="Finkler A."/>
            <person name="Soon Heng Tan C."/>
            <person name="Hutchins A.P."/>
            <person name="Weinmeier T."/>
            <person name="Rattei T."/>
            <person name="Chu J.S."/>
            <person name="Gimenez G."/>
            <person name="Irimia M."/>
            <person name="Rigden D.J."/>
            <person name="Fitzpatrick D.A."/>
            <person name="Lorenzo-Morales J."/>
            <person name="Bateman A."/>
            <person name="Chiu C.H."/>
            <person name="Tang P."/>
            <person name="Hegemann P."/>
            <person name="Fromm H."/>
            <person name="Raoult D."/>
            <person name="Greub G."/>
            <person name="Miranda-Saavedra D."/>
            <person name="Chen N."/>
            <person name="Nash P."/>
            <person name="Ginger M.L."/>
            <person name="Horn M."/>
            <person name="Schaap P."/>
            <person name="Caler L."/>
            <person name="Loftus B."/>
        </authorList>
    </citation>
    <scope>NUCLEOTIDE SEQUENCE [LARGE SCALE GENOMIC DNA]</scope>
    <source>
        <strain evidence="11 12">Neff</strain>
    </source>
</reference>
<feature type="region of interest" description="Disordered" evidence="8">
    <location>
        <begin position="1213"/>
        <end position="1234"/>
    </location>
</feature>
<feature type="compositionally biased region" description="Low complexity" evidence="8">
    <location>
        <begin position="220"/>
        <end position="229"/>
    </location>
</feature>
<evidence type="ECO:0000256" key="8">
    <source>
        <dbReference type="SAM" id="MobiDB-lite"/>
    </source>
</evidence>
<feature type="domain" description="HMG box" evidence="10">
    <location>
        <begin position="370"/>
        <end position="438"/>
    </location>
</feature>
<feature type="compositionally biased region" description="Basic and acidic residues" evidence="8">
    <location>
        <begin position="946"/>
        <end position="960"/>
    </location>
</feature>
<dbReference type="SUPFAM" id="SSF52799">
    <property type="entry name" value="(Phosphotyrosine protein) phosphatases II"/>
    <property type="match status" value="1"/>
</dbReference>
<dbReference type="PROSITE" id="PS50056">
    <property type="entry name" value="TYR_PHOSPHATASE_2"/>
    <property type="match status" value="1"/>
</dbReference>
<name>L8HEF6_ACACF</name>
<feature type="compositionally biased region" description="Basic residues" evidence="8">
    <location>
        <begin position="1273"/>
        <end position="1286"/>
    </location>
</feature>
<feature type="compositionally biased region" description="Low complexity" evidence="8">
    <location>
        <begin position="1073"/>
        <end position="1082"/>
    </location>
</feature>
<evidence type="ECO:0000256" key="1">
    <source>
        <dbReference type="ARBA" id="ARBA00008601"/>
    </source>
</evidence>
<keyword evidence="12" id="KW-1185">Reference proteome</keyword>
<evidence type="ECO:0000256" key="2">
    <source>
        <dbReference type="ARBA" id="ARBA00013064"/>
    </source>
</evidence>
<feature type="region of interest" description="Disordered" evidence="8">
    <location>
        <begin position="898"/>
        <end position="1085"/>
    </location>
</feature>
<dbReference type="OrthoDB" id="6781668at2759"/>
<dbReference type="InterPro" id="IPR020422">
    <property type="entry name" value="TYR_PHOSPHATASE_DUAL_dom"/>
</dbReference>
<keyword evidence="4" id="KW-0904">Protein phosphatase</keyword>
<dbReference type="SMART" id="SM00398">
    <property type="entry name" value="HMG"/>
    <property type="match status" value="1"/>
</dbReference>
<feature type="region of interest" description="Disordered" evidence="8">
    <location>
        <begin position="1266"/>
        <end position="1286"/>
    </location>
</feature>
<feature type="compositionally biased region" description="Low complexity" evidence="8">
    <location>
        <begin position="251"/>
        <end position="292"/>
    </location>
</feature>
<dbReference type="SMART" id="SM00195">
    <property type="entry name" value="DSPc"/>
    <property type="match status" value="1"/>
</dbReference>
<dbReference type="GO" id="GO:0033550">
    <property type="term" value="F:MAP kinase tyrosine phosphatase activity"/>
    <property type="evidence" value="ECO:0007669"/>
    <property type="project" value="TreeGrafter"/>
</dbReference>
<feature type="DNA-binding region" description="HMG box" evidence="6">
    <location>
        <begin position="370"/>
        <end position="438"/>
    </location>
</feature>
<evidence type="ECO:0000256" key="4">
    <source>
        <dbReference type="ARBA" id="ARBA00022912"/>
    </source>
</evidence>
<keyword evidence="6" id="KW-0238">DNA-binding</keyword>
<evidence type="ECO:0000256" key="6">
    <source>
        <dbReference type="PROSITE-ProRule" id="PRU00267"/>
    </source>
</evidence>
<dbReference type="InterPro" id="IPR036910">
    <property type="entry name" value="HMG_box_dom_sf"/>
</dbReference>
<dbReference type="InterPro" id="IPR000387">
    <property type="entry name" value="Tyr_Pase_dom"/>
</dbReference>
<dbReference type="InterPro" id="IPR029021">
    <property type="entry name" value="Prot-tyrosine_phosphatase-like"/>
</dbReference>
<dbReference type="GO" id="GO:0005634">
    <property type="term" value="C:nucleus"/>
    <property type="evidence" value="ECO:0007669"/>
    <property type="project" value="UniProtKB-UniRule"/>
</dbReference>
<sequence>MDGSEFLGDLEGSQGSLLSCSPSATSLDIDGWFSYLAAQEGARPPQRPVLLQHEDDPAEVLEVRTLAPAELSSQEAKHDVFTEDAFLMDHFEDWHAQDLEKILARGTTVQGELPVAVIDLHQEVEEPPEETKPNARTLEQAEAEAIREMMDEVRHKQEAAPRGDTHATGAGGSVVDDNNYDDVDMDFVKEEEEEDVDVDVDVDVDIEEDHNERADGVDGGDSADQASAATKDGRRQSLTGRRRWRRSLDGSSFSSPFSSPQPASPTSSSTAAASTSTSTSTSSPLSPSASSPNRLVVKMRRVGQGLRVSGPASTDEPSAASLGPAAEKEPAASTTTTTSSSSSSSSTGGKKQPTSTSGGKGLPAKRKDGVLKKVQGYTLFCQEVRERIVSENEGLPFRELQKKYGEAWRALDKAEKEAYAAQADELNREAEVAAAAEEAALRAAAEEERRRRGLERKEQLVLEKRRQEEEQERKILEKTTGKMVIPRLYLGSKHVAANEAWMEQANCTHVLNVSAEVRNFFEKRGDVAYHRIRVSDDGTQKIDKYFEEGTDFIHRVIGSFVARKYVDKANLAAITPAAVTALAPADTSAAESAGAPEPMVVESTAETETTTKTDISGLKSEETVIGSGEERTDAMKIENEKNENEESAETAGEAKAQETAVVRTEENGEGQGEGEAREDGEEGGGVNGPSVLVHCSEGRSRSPTLLIAYLMRYAKWSLKRAYEHLANLSSNLNINDGFKQQLMNYERTIHSLKVPSIDFFERTLRTVRRAVSLGGKSGPALSALYPPSTTSLAFTSPMVSRKRPPPRSAAAGAGAAAAAPTTLDDVPSFIATSPSSSSSTKMRRQSTGSSHHTARSSPSTSARLPSFTPPIPVKRKRIINRKICDEELTVQKKIDSYFASPAPSTPLFAPPTHPSSKRKASAAAQAAAAKRRREQLGGSTSDETDVDHSGGGEAADARDHDDDEDEEKENRKVTNNKRGRSASLEGAKAAGGKRPRRRRDEDEDDDDEDESESDDESEEEEEEDSEDDGDEDDDELEYGKKKKKSKPKKKPARKKVRGKKGATTPKKAKKTKAASTPKTKTAVGTKDADRVQEVVSPDLGSITILYPFDEETVKSWSSARLSAWKLRHENANAYYYRFEDPVVKQSHRASTTEQKQENHEAFMARYDEFVREGWIIGTAWGLFSKAVPGFVGYQCANYYRKLVKDGNLEDRSYTTDEKGDLKKVQRASSKGENETLNNQLNDVWRTPEVKWIESCVSKWVTKYHAKGAEKARGTPRKMKKGGKNDD</sequence>
<accession>L8HEF6</accession>
<comment type="catalytic activity">
    <reaction evidence="5">
        <text>O-phospho-L-seryl-[protein] + H2O = L-seryl-[protein] + phosphate</text>
        <dbReference type="Rhea" id="RHEA:20629"/>
        <dbReference type="Rhea" id="RHEA-COMP:9863"/>
        <dbReference type="Rhea" id="RHEA-COMP:11604"/>
        <dbReference type="ChEBI" id="CHEBI:15377"/>
        <dbReference type="ChEBI" id="CHEBI:29999"/>
        <dbReference type="ChEBI" id="CHEBI:43474"/>
        <dbReference type="ChEBI" id="CHEBI:83421"/>
        <dbReference type="EC" id="3.1.3.16"/>
    </reaction>
</comment>
<dbReference type="RefSeq" id="XP_004353083.1">
    <property type="nucleotide sequence ID" value="XM_004353031.1"/>
</dbReference>
<feature type="region of interest" description="Disordered" evidence="8">
    <location>
        <begin position="153"/>
        <end position="180"/>
    </location>
</feature>
<dbReference type="GO" id="GO:0043409">
    <property type="term" value="P:negative regulation of MAPK cascade"/>
    <property type="evidence" value="ECO:0007669"/>
    <property type="project" value="TreeGrafter"/>
</dbReference>
<feature type="compositionally biased region" description="Low complexity" evidence="8">
    <location>
        <begin position="809"/>
        <end position="819"/>
    </location>
</feature>
<feature type="domain" description="Tyrosine specific protein phosphatases" evidence="9">
    <location>
        <begin position="687"/>
        <end position="725"/>
    </location>
</feature>
<dbReference type="Pfam" id="PF00505">
    <property type="entry name" value="HMG_box"/>
    <property type="match status" value="1"/>
</dbReference>
<evidence type="ECO:0000313" key="11">
    <source>
        <dbReference type="EMBL" id="ELR23555.1"/>
    </source>
</evidence>
<protein>
    <recommendedName>
        <fullName evidence="2">protein-tyrosine-phosphatase</fullName>
        <ecNumber evidence="2">3.1.3.48</ecNumber>
    </recommendedName>
</protein>
<dbReference type="KEGG" id="acan:ACA1_071770"/>
<dbReference type="STRING" id="1257118.L8HEF6"/>
<dbReference type="InterPro" id="IPR000340">
    <property type="entry name" value="Dual-sp_phosphatase_cat-dom"/>
</dbReference>
<gene>
    <name evidence="11" type="ORF">ACA1_071770</name>
</gene>
<dbReference type="Pfam" id="PF00782">
    <property type="entry name" value="DSPc"/>
    <property type="match status" value="1"/>
</dbReference>
<feature type="region of interest" description="Disordered" evidence="8">
    <location>
        <begin position="210"/>
        <end position="367"/>
    </location>
</feature>
<dbReference type="VEuPathDB" id="AmoebaDB:ACA1_071770"/>
<dbReference type="PROSITE" id="PS50118">
    <property type="entry name" value="HMG_BOX_2"/>
    <property type="match status" value="1"/>
</dbReference>
<dbReference type="SUPFAM" id="SSF47095">
    <property type="entry name" value="HMG-box"/>
    <property type="match status" value="1"/>
</dbReference>
<evidence type="ECO:0000259" key="9">
    <source>
        <dbReference type="PROSITE" id="PS50056"/>
    </source>
</evidence>
<evidence type="ECO:0000256" key="3">
    <source>
        <dbReference type="ARBA" id="ARBA00022801"/>
    </source>
</evidence>
<dbReference type="InterPro" id="IPR016130">
    <property type="entry name" value="Tyr_Pase_AS"/>
</dbReference>
<evidence type="ECO:0000256" key="5">
    <source>
        <dbReference type="ARBA" id="ARBA00047761"/>
    </source>
</evidence>
<dbReference type="GeneID" id="14924536"/>
<feature type="region of interest" description="Disordered" evidence="8">
    <location>
        <begin position="589"/>
        <end position="615"/>
    </location>
</feature>
<dbReference type="CDD" id="cd00084">
    <property type="entry name" value="HMG-box_SF"/>
    <property type="match status" value="1"/>
</dbReference>
<proteinExistence type="inferred from homology"/>
<dbReference type="Gene3D" id="3.90.190.10">
    <property type="entry name" value="Protein tyrosine phosphatase superfamily"/>
    <property type="match status" value="1"/>
</dbReference>
<dbReference type="PANTHER" id="PTHR10159:SF519">
    <property type="entry name" value="DUAL SPECIFICITY PROTEIN PHOSPHATASE MPK3"/>
    <property type="match status" value="1"/>
</dbReference>
<feature type="compositionally biased region" description="Basic and acidic residues" evidence="8">
    <location>
        <begin position="629"/>
        <end position="644"/>
    </location>
</feature>
<feature type="coiled-coil region" evidence="7">
    <location>
        <begin position="409"/>
        <end position="479"/>
    </location>
</feature>
<dbReference type="EMBL" id="KB007857">
    <property type="protein sequence ID" value="ELR23555.1"/>
    <property type="molecule type" value="Genomic_DNA"/>
</dbReference>
<dbReference type="CDD" id="cd14498">
    <property type="entry name" value="DSP"/>
    <property type="match status" value="1"/>
</dbReference>
<feature type="compositionally biased region" description="Low complexity" evidence="8">
    <location>
        <begin position="589"/>
        <end position="613"/>
    </location>
</feature>
<feature type="compositionally biased region" description="Basic and acidic residues" evidence="8">
    <location>
        <begin position="1213"/>
        <end position="1233"/>
    </location>
</feature>
<feature type="compositionally biased region" description="Acidic residues" evidence="8">
    <location>
        <begin position="1001"/>
        <end position="1036"/>
    </location>
</feature>
<dbReference type="Proteomes" id="UP000011083">
    <property type="component" value="Unassembled WGS sequence"/>
</dbReference>
<dbReference type="Gene3D" id="1.10.30.10">
    <property type="entry name" value="High mobility group box domain"/>
    <property type="match status" value="1"/>
</dbReference>